<dbReference type="NCBIfam" id="TIGR01934">
    <property type="entry name" value="MenG_MenH_UbiE"/>
    <property type="match status" value="1"/>
</dbReference>
<evidence type="ECO:0000313" key="6">
    <source>
        <dbReference type="EMBL" id="QAR31033.1"/>
    </source>
</evidence>
<organism evidence="6 7">
    <name type="scientific">Ornithobacterium rhinotracheale</name>
    <dbReference type="NCBI Taxonomy" id="28251"/>
    <lineage>
        <taxon>Bacteria</taxon>
        <taxon>Pseudomonadati</taxon>
        <taxon>Bacteroidota</taxon>
        <taxon>Flavobacteriia</taxon>
        <taxon>Flavobacteriales</taxon>
        <taxon>Weeksellaceae</taxon>
        <taxon>Ornithobacterium</taxon>
    </lineage>
</organism>
<dbReference type="Pfam" id="PF01209">
    <property type="entry name" value="Ubie_methyltran"/>
    <property type="match status" value="1"/>
</dbReference>
<proteinExistence type="inferred from homology"/>
<dbReference type="AlphaFoldDB" id="A0A410JSA8"/>
<protein>
    <recommendedName>
        <fullName evidence="5">Demethylmenaquinone methyltransferase</fullName>
        <ecNumber evidence="5">2.1.1.163</ecNumber>
    </recommendedName>
</protein>
<dbReference type="OrthoDB" id="9808140at2"/>
<dbReference type="PROSITE" id="PS01183">
    <property type="entry name" value="UBIE_1"/>
    <property type="match status" value="1"/>
</dbReference>
<dbReference type="GO" id="GO:0032259">
    <property type="term" value="P:methylation"/>
    <property type="evidence" value="ECO:0007669"/>
    <property type="project" value="UniProtKB-KW"/>
</dbReference>
<keyword evidence="4 5" id="KW-0949">S-adenosyl-L-methionine</keyword>
<name>A0A410JSA8_ORNRH</name>
<gene>
    <name evidence="6" type="primary">ubiE</name>
    <name evidence="5" type="synonym">menG</name>
    <name evidence="6" type="ORF">EQP59_06650</name>
</gene>
<dbReference type="SUPFAM" id="SSF53335">
    <property type="entry name" value="S-adenosyl-L-methionine-dependent methyltransferases"/>
    <property type="match status" value="1"/>
</dbReference>
<keyword evidence="2 5" id="KW-0489">Methyltransferase</keyword>
<accession>A0A410JSA8</accession>
<comment type="similarity">
    <text evidence="5">Belongs to the class I-like SAM-binding methyltransferase superfamily. MenG/UbiE family.</text>
</comment>
<dbReference type="PANTHER" id="PTHR43591:SF24">
    <property type="entry name" value="2-METHOXY-6-POLYPRENYL-1,4-BENZOQUINOL METHYLASE, MITOCHONDRIAL"/>
    <property type="match status" value="1"/>
</dbReference>
<evidence type="ECO:0000256" key="5">
    <source>
        <dbReference type="HAMAP-Rule" id="MF_01813"/>
    </source>
</evidence>
<evidence type="ECO:0000256" key="4">
    <source>
        <dbReference type="ARBA" id="ARBA00022691"/>
    </source>
</evidence>
<dbReference type="NCBIfam" id="NF001244">
    <property type="entry name" value="PRK00216.1-5"/>
    <property type="match status" value="1"/>
</dbReference>
<dbReference type="PROSITE" id="PS51608">
    <property type="entry name" value="SAM_MT_UBIE"/>
    <property type="match status" value="1"/>
</dbReference>
<dbReference type="Proteomes" id="UP000287701">
    <property type="component" value="Chromosome"/>
</dbReference>
<keyword evidence="1 5" id="KW-0474">Menaquinone biosynthesis</keyword>
<evidence type="ECO:0000256" key="3">
    <source>
        <dbReference type="ARBA" id="ARBA00022679"/>
    </source>
</evidence>
<comment type="function">
    <text evidence="5">Methyltransferase required for the conversion of demethylmenaquinol (DMKH2) to menaquinol (MKH2).</text>
</comment>
<dbReference type="EC" id="2.1.1.163" evidence="5"/>
<comment type="pathway">
    <text evidence="5">Quinol/quinone metabolism; menaquinone biosynthesis; menaquinol from 1,4-dihydroxy-2-naphthoate: step 2/2.</text>
</comment>
<dbReference type="RefSeq" id="WP_128501488.1">
    <property type="nucleotide sequence ID" value="NZ_CP035107.1"/>
</dbReference>
<feature type="binding site" evidence="5">
    <location>
        <position position="132"/>
    </location>
    <ligand>
        <name>S-adenosyl-L-methionine</name>
        <dbReference type="ChEBI" id="CHEBI:59789"/>
    </ligand>
</feature>
<dbReference type="GO" id="GO:0009234">
    <property type="term" value="P:menaquinone biosynthetic process"/>
    <property type="evidence" value="ECO:0007669"/>
    <property type="project" value="UniProtKB-UniRule"/>
</dbReference>
<dbReference type="GO" id="GO:0043770">
    <property type="term" value="F:demethylmenaquinone methyltransferase activity"/>
    <property type="evidence" value="ECO:0007669"/>
    <property type="project" value="UniProtKB-UniRule"/>
</dbReference>
<evidence type="ECO:0000313" key="7">
    <source>
        <dbReference type="Proteomes" id="UP000287701"/>
    </source>
</evidence>
<keyword evidence="3 5" id="KW-0808">Transferase</keyword>
<feature type="binding site" evidence="5">
    <location>
        <begin position="115"/>
        <end position="116"/>
    </location>
    <ligand>
        <name>S-adenosyl-L-methionine</name>
        <dbReference type="ChEBI" id="CHEBI:59789"/>
    </ligand>
</feature>
<dbReference type="PROSITE" id="PS01184">
    <property type="entry name" value="UBIE_2"/>
    <property type="match status" value="1"/>
</dbReference>
<dbReference type="InterPro" id="IPR004033">
    <property type="entry name" value="UbiE/COQ5_MeTrFase"/>
</dbReference>
<feature type="binding site" evidence="5">
    <location>
        <position position="67"/>
    </location>
    <ligand>
        <name>S-adenosyl-L-methionine</name>
        <dbReference type="ChEBI" id="CHEBI:59789"/>
    </ligand>
</feature>
<sequence length="242" mass="27535">MSKEIKPYNTQKSKKTEVQEMFDNVSPKYDFLNRLLSARIDVLWRNKVVKIIQKTEPSKILDVATGTGDLAITLAKKIEDVKITGYDLSEGMLSYGRKKVKAEGLENQIQMIQGDAENMPFEEASFDVVTASFGVRNFENLEKGLLEFLRVLRPGGKIVILEFSQPQKFPMKQLYHFYSFKILPLVGRIFSKDPRAYTYLPESVMAFPYGEEMCKIMEGIGCKNVKATQLTAGIATIYECEK</sequence>
<evidence type="ECO:0000256" key="1">
    <source>
        <dbReference type="ARBA" id="ARBA00022428"/>
    </source>
</evidence>
<dbReference type="UniPathway" id="UPA00079">
    <property type="reaction ID" value="UER00169"/>
</dbReference>
<comment type="catalytic activity">
    <reaction evidence="5">
        <text>a 2-demethylmenaquinol + S-adenosyl-L-methionine = a menaquinol + S-adenosyl-L-homocysteine + H(+)</text>
        <dbReference type="Rhea" id="RHEA:42640"/>
        <dbReference type="Rhea" id="RHEA-COMP:9539"/>
        <dbReference type="Rhea" id="RHEA-COMP:9563"/>
        <dbReference type="ChEBI" id="CHEBI:15378"/>
        <dbReference type="ChEBI" id="CHEBI:18151"/>
        <dbReference type="ChEBI" id="CHEBI:55437"/>
        <dbReference type="ChEBI" id="CHEBI:57856"/>
        <dbReference type="ChEBI" id="CHEBI:59789"/>
        <dbReference type="EC" id="2.1.1.163"/>
    </reaction>
</comment>
<evidence type="ECO:0000256" key="2">
    <source>
        <dbReference type="ARBA" id="ARBA00022603"/>
    </source>
</evidence>
<dbReference type="HAMAP" id="MF_01813">
    <property type="entry name" value="MenG_UbiE_methyltr"/>
    <property type="match status" value="1"/>
</dbReference>
<reference evidence="6 7" key="1">
    <citation type="submission" date="2019-01" db="EMBL/GenBank/DDBJ databases">
        <title>Whole Genome of Ornithobacterium rhinotracheale FARPER-174b.</title>
        <authorList>
            <person name="Tataje-Lavanda L.A."/>
            <person name="Montalvan A."/>
            <person name="Montesinos R."/>
            <person name="Zimic M."/>
            <person name="Fernandez-Sanchez M."/>
            <person name="Fernandez-Diaz M."/>
        </authorList>
    </citation>
    <scope>NUCLEOTIDE SEQUENCE [LARGE SCALE GENOMIC DNA]</scope>
    <source>
        <strain evidence="6 7">FARPER-174b</strain>
    </source>
</reference>
<dbReference type="InterPro" id="IPR023576">
    <property type="entry name" value="UbiE/COQ5_MeTrFase_CS"/>
</dbReference>
<dbReference type="PANTHER" id="PTHR43591">
    <property type="entry name" value="METHYLTRANSFERASE"/>
    <property type="match status" value="1"/>
</dbReference>
<dbReference type="CDD" id="cd02440">
    <property type="entry name" value="AdoMet_MTases"/>
    <property type="match status" value="1"/>
</dbReference>
<dbReference type="InterPro" id="IPR029063">
    <property type="entry name" value="SAM-dependent_MTases_sf"/>
</dbReference>
<dbReference type="EMBL" id="CP035107">
    <property type="protein sequence ID" value="QAR31033.1"/>
    <property type="molecule type" value="Genomic_DNA"/>
</dbReference>
<feature type="binding site" evidence="5">
    <location>
        <position position="87"/>
    </location>
    <ligand>
        <name>S-adenosyl-L-methionine</name>
        <dbReference type="ChEBI" id="CHEBI:59789"/>
    </ligand>
</feature>
<dbReference type="Gene3D" id="3.40.50.150">
    <property type="entry name" value="Vaccinia Virus protein VP39"/>
    <property type="match status" value="1"/>
</dbReference>